<accession>A0A8S4QR71</accession>
<keyword evidence="2" id="KW-0732">Signal</keyword>
<feature type="chain" id="PRO_5035931695" evidence="2">
    <location>
        <begin position="24"/>
        <end position="230"/>
    </location>
</feature>
<gene>
    <name evidence="3" type="primary">jg26160</name>
    <name evidence="3" type="ORF">PAEG_LOCUS4977</name>
</gene>
<name>A0A8S4QR71_9NEOP</name>
<feature type="signal peptide" evidence="2">
    <location>
        <begin position="1"/>
        <end position="23"/>
    </location>
</feature>
<evidence type="ECO:0000256" key="1">
    <source>
        <dbReference type="SAM" id="MobiDB-lite"/>
    </source>
</evidence>
<evidence type="ECO:0000256" key="2">
    <source>
        <dbReference type="SAM" id="SignalP"/>
    </source>
</evidence>
<dbReference type="EMBL" id="CAKXAJ010017683">
    <property type="protein sequence ID" value="CAH2217055.1"/>
    <property type="molecule type" value="Genomic_DNA"/>
</dbReference>
<evidence type="ECO:0000313" key="3">
    <source>
        <dbReference type="EMBL" id="CAH2217055.1"/>
    </source>
</evidence>
<dbReference type="OrthoDB" id="10054666at2759"/>
<sequence length="230" mass="26107">MFCHTTQRLFIIILCKLIFNIEASVKINSVGSIKKSLEEHQGHLLVNKSKTNSVPLKIANVSQIGYDPPKKKKKNMLRPITLQLIQDWARDISNILHENENLTVRPEELLKGFSDIKIEVRNGTAIVEKTAKALEELLERRGRAAEAIMRKAEELAAKKENPPSDYTFTRSIKIDELKELTPDDEKPDEKGKEWDMPLNCSSRNKVLLVNSAHFDAKVSLEQTSVHVATE</sequence>
<reference evidence="3" key="1">
    <citation type="submission" date="2022-03" db="EMBL/GenBank/DDBJ databases">
        <authorList>
            <person name="Lindestad O."/>
        </authorList>
    </citation>
    <scope>NUCLEOTIDE SEQUENCE</scope>
</reference>
<keyword evidence="4" id="KW-1185">Reference proteome</keyword>
<feature type="region of interest" description="Disordered" evidence="1">
    <location>
        <begin position="178"/>
        <end position="197"/>
    </location>
</feature>
<feature type="compositionally biased region" description="Basic and acidic residues" evidence="1">
    <location>
        <begin position="178"/>
        <end position="195"/>
    </location>
</feature>
<feature type="non-terminal residue" evidence="3">
    <location>
        <position position="1"/>
    </location>
</feature>
<organism evidence="3 4">
    <name type="scientific">Pararge aegeria aegeria</name>
    <dbReference type="NCBI Taxonomy" id="348720"/>
    <lineage>
        <taxon>Eukaryota</taxon>
        <taxon>Metazoa</taxon>
        <taxon>Ecdysozoa</taxon>
        <taxon>Arthropoda</taxon>
        <taxon>Hexapoda</taxon>
        <taxon>Insecta</taxon>
        <taxon>Pterygota</taxon>
        <taxon>Neoptera</taxon>
        <taxon>Endopterygota</taxon>
        <taxon>Lepidoptera</taxon>
        <taxon>Glossata</taxon>
        <taxon>Ditrysia</taxon>
        <taxon>Papilionoidea</taxon>
        <taxon>Nymphalidae</taxon>
        <taxon>Satyrinae</taxon>
        <taxon>Satyrini</taxon>
        <taxon>Parargina</taxon>
        <taxon>Pararge</taxon>
    </lineage>
</organism>
<proteinExistence type="predicted"/>
<dbReference type="AlphaFoldDB" id="A0A8S4QR71"/>
<comment type="caution">
    <text evidence="3">The sequence shown here is derived from an EMBL/GenBank/DDBJ whole genome shotgun (WGS) entry which is preliminary data.</text>
</comment>
<dbReference type="Proteomes" id="UP000838756">
    <property type="component" value="Unassembled WGS sequence"/>
</dbReference>
<protein>
    <submittedName>
        <fullName evidence="3">Jg26160 protein</fullName>
    </submittedName>
</protein>
<evidence type="ECO:0000313" key="4">
    <source>
        <dbReference type="Proteomes" id="UP000838756"/>
    </source>
</evidence>